<keyword evidence="2" id="KW-1185">Reference proteome</keyword>
<dbReference type="Proteomes" id="UP000250235">
    <property type="component" value="Unassembled WGS sequence"/>
</dbReference>
<reference evidence="1 2" key="1">
    <citation type="journal article" date="2015" name="Proc. Natl. Acad. Sci. U.S.A.">
        <title>The resurrection genome of Boea hygrometrica: A blueprint for survival of dehydration.</title>
        <authorList>
            <person name="Xiao L."/>
            <person name="Yang G."/>
            <person name="Zhang L."/>
            <person name="Yang X."/>
            <person name="Zhao S."/>
            <person name="Ji Z."/>
            <person name="Zhou Q."/>
            <person name="Hu M."/>
            <person name="Wang Y."/>
            <person name="Chen M."/>
            <person name="Xu Y."/>
            <person name="Jin H."/>
            <person name="Xiao X."/>
            <person name="Hu G."/>
            <person name="Bao F."/>
            <person name="Hu Y."/>
            <person name="Wan P."/>
            <person name="Li L."/>
            <person name="Deng X."/>
            <person name="Kuang T."/>
            <person name="Xiang C."/>
            <person name="Zhu J.K."/>
            <person name="Oliver M.J."/>
            <person name="He Y."/>
        </authorList>
    </citation>
    <scope>NUCLEOTIDE SEQUENCE [LARGE SCALE GENOMIC DNA]</scope>
    <source>
        <strain evidence="2">cv. XS01</strain>
    </source>
</reference>
<dbReference type="EMBL" id="KV014023">
    <property type="protein sequence ID" value="KZV22866.1"/>
    <property type="molecule type" value="Genomic_DNA"/>
</dbReference>
<evidence type="ECO:0008006" key="3">
    <source>
        <dbReference type="Google" id="ProtNLM"/>
    </source>
</evidence>
<evidence type="ECO:0000313" key="2">
    <source>
        <dbReference type="Proteomes" id="UP000250235"/>
    </source>
</evidence>
<accession>A0A2Z7AN39</accession>
<organism evidence="1 2">
    <name type="scientific">Dorcoceras hygrometricum</name>
    <dbReference type="NCBI Taxonomy" id="472368"/>
    <lineage>
        <taxon>Eukaryota</taxon>
        <taxon>Viridiplantae</taxon>
        <taxon>Streptophyta</taxon>
        <taxon>Embryophyta</taxon>
        <taxon>Tracheophyta</taxon>
        <taxon>Spermatophyta</taxon>
        <taxon>Magnoliopsida</taxon>
        <taxon>eudicotyledons</taxon>
        <taxon>Gunneridae</taxon>
        <taxon>Pentapetalae</taxon>
        <taxon>asterids</taxon>
        <taxon>lamiids</taxon>
        <taxon>Lamiales</taxon>
        <taxon>Gesneriaceae</taxon>
        <taxon>Didymocarpoideae</taxon>
        <taxon>Trichosporeae</taxon>
        <taxon>Loxocarpinae</taxon>
        <taxon>Dorcoceras</taxon>
    </lineage>
</organism>
<dbReference type="AlphaFoldDB" id="A0A2Z7AN39"/>
<gene>
    <name evidence="1" type="ORF">F511_39510</name>
</gene>
<sequence length="232" mass="25901">MLYRLIFDSVLAMEHAGMVQMFKTLEETGLKGFLTASDSVYQSAVVEFFANAKVLAGTIVSFVANKKLAIMKEVFTEAFGLSTDVMAGLLGIQKETVDEMRIKFSRTDAPFCTASKKKQMKMEFLLLRDIVAKALCSKAGSFDMVTSEKFDLMVAITVGVKVNWAQVLFQVLLNMVNTPKRQSQGFSIQISVLVQNVVKENHGELVKLHQQKVLTSKLVQTYIKKNLDVKIN</sequence>
<evidence type="ECO:0000313" key="1">
    <source>
        <dbReference type="EMBL" id="KZV22866.1"/>
    </source>
</evidence>
<dbReference type="OrthoDB" id="1751168at2759"/>
<name>A0A2Z7AN39_9LAMI</name>
<protein>
    <recommendedName>
        <fullName evidence="3">Delphilin-like</fullName>
    </recommendedName>
</protein>
<proteinExistence type="predicted"/>